<dbReference type="EMBL" id="FLAC01000003">
    <property type="protein sequence ID" value="SBL65843.1"/>
    <property type="molecule type" value="Genomic_DNA"/>
</dbReference>
<keyword evidence="3" id="KW-1003">Cell membrane</keyword>
<feature type="transmembrane region" description="Helical" evidence="7">
    <location>
        <begin position="159"/>
        <end position="180"/>
    </location>
</feature>
<accession>A0A8G2EB87</accession>
<dbReference type="InterPro" id="IPR011701">
    <property type="entry name" value="MFS"/>
</dbReference>
<evidence type="ECO:0000256" key="6">
    <source>
        <dbReference type="ARBA" id="ARBA00023136"/>
    </source>
</evidence>
<gene>
    <name evidence="9" type="primary">proP_2</name>
    <name evidence="9" type="ORF">SAMEA2273876_01267</name>
</gene>
<comment type="caution">
    <text evidence="9">The sequence shown here is derived from an EMBL/GenBank/DDBJ whole genome shotgun (WGS) entry which is preliminary data.</text>
</comment>
<dbReference type="PANTHER" id="PTHR43045:SF1">
    <property type="entry name" value="SHIKIMATE TRANSPORTER"/>
    <property type="match status" value="1"/>
</dbReference>
<dbReference type="SUPFAM" id="SSF103473">
    <property type="entry name" value="MFS general substrate transporter"/>
    <property type="match status" value="1"/>
</dbReference>
<dbReference type="InterPro" id="IPR020846">
    <property type="entry name" value="MFS_dom"/>
</dbReference>
<evidence type="ECO:0000256" key="1">
    <source>
        <dbReference type="ARBA" id="ARBA00004651"/>
    </source>
</evidence>
<dbReference type="Gene3D" id="1.20.1250.20">
    <property type="entry name" value="MFS general substrate transporter like domains"/>
    <property type="match status" value="2"/>
</dbReference>
<dbReference type="PANTHER" id="PTHR43045">
    <property type="entry name" value="SHIKIMATE TRANSPORTER"/>
    <property type="match status" value="1"/>
</dbReference>
<keyword evidence="4 7" id="KW-0812">Transmembrane</keyword>
<feature type="transmembrane region" description="Helical" evidence="7">
    <location>
        <begin position="376"/>
        <end position="397"/>
    </location>
</feature>
<dbReference type="PROSITE" id="PS50850">
    <property type="entry name" value="MFS"/>
    <property type="match status" value="1"/>
</dbReference>
<dbReference type="GO" id="GO:0022857">
    <property type="term" value="F:transmembrane transporter activity"/>
    <property type="evidence" value="ECO:0007669"/>
    <property type="project" value="InterPro"/>
</dbReference>
<dbReference type="Pfam" id="PF07690">
    <property type="entry name" value="MFS_1"/>
    <property type="match status" value="1"/>
</dbReference>
<sequence length="437" mass="47509">MSGTASDTPVSTPQSMRKLIIGSFLGNSLEWYDFFLYGTAAALVFGPLFFPATDDPLLGAFLAFSGFAIGFIARPLGGIAFGHLGDKYSRKMTLIITLTLMGASTFLIGLLPTYEHIGILAPIALITLRFIQGVASGGEWGGGVLMLSENAPAQQKGYYTAWSQVGVSGGFVLSSLAFYLVQLLPQDDVLAWAWRIPFLLSLFIFLVGVYIRRNIEENAEFVARKNESTEIQLPVLSAFKHHPKAILQAIGLRLAENGAVYIFFTFSVVYCKHIGIETSQVIAAVTIAMTVEIATILGWGWLSDRIGRKTLYYIGVTGMALVAFPFFWLLHMHSFPAILLAMLLALPICHGAMIAAQPCMMVELFPVEVRYTGLALGHEIGAVISGGISPMLAVAFLMKWDSYVPVALMLLAFALLALVALFSIRQPATPRQQQPAL</sequence>
<feature type="transmembrane region" description="Helical" evidence="7">
    <location>
        <begin position="58"/>
        <end position="81"/>
    </location>
</feature>
<keyword evidence="6 7" id="KW-0472">Membrane</keyword>
<evidence type="ECO:0000259" key="8">
    <source>
        <dbReference type="PROSITE" id="PS50850"/>
    </source>
</evidence>
<feature type="transmembrane region" description="Helical" evidence="7">
    <location>
        <begin position="258"/>
        <end position="275"/>
    </location>
</feature>
<dbReference type="AlphaFoldDB" id="A0A8G2EB87"/>
<dbReference type="InterPro" id="IPR036259">
    <property type="entry name" value="MFS_trans_sf"/>
</dbReference>
<keyword evidence="2" id="KW-0813">Transport</keyword>
<feature type="transmembrane region" description="Helical" evidence="7">
    <location>
        <begin position="403"/>
        <end position="424"/>
    </location>
</feature>
<dbReference type="Proteomes" id="UP000078124">
    <property type="component" value="Unassembled WGS sequence"/>
</dbReference>
<feature type="transmembrane region" description="Helical" evidence="7">
    <location>
        <begin position="337"/>
        <end position="356"/>
    </location>
</feature>
<evidence type="ECO:0000256" key="3">
    <source>
        <dbReference type="ARBA" id="ARBA00022475"/>
    </source>
</evidence>
<dbReference type="GO" id="GO:0005886">
    <property type="term" value="C:plasma membrane"/>
    <property type="evidence" value="ECO:0007669"/>
    <property type="project" value="UniProtKB-SubCell"/>
</dbReference>
<evidence type="ECO:0000256" key="7">
    <source>
        <dbReference type="SAM" id="Phobius"/>
    </source>
</evidence>
<feature type="transmembrane region" description="Helical" evidence="7">
    <location>
        <begin position="192"/>
        <end position="211"/>
    </location>
</feature>
<organism evidence="9 10">
    <name type="scientific">Raoultella planticola</name>
    <name type="common">Klebsiella planticola</name>
    <dbReference type="NCBI Taxonomy" id="575"/>
    <lineage>
        <taxon>Bacteria</taxon>
        <taxon>Pseudomonadati</taxon>
        <taxon>Pseudomonadota</taxon>
        <taxon>Gammaproteobacteria</taxon>
        <taxon>Enterobacterales</taxon>
        <taxon>Enterobacteriaceae</taxon>
        <taxon>Klebsiella/Raoultella group</taxon>
        <taxon>Raoultella</taxon>
    </lineage>
</organism>
<feature type="domain" description="Major facilitator superfamily (MFS) profile" evidence="8">
    <location>
        <begin position="19"/>
        <end position="429"/>
    </location>
</feature>
<dbReference type="CDD" id="cd17369">
    <property type="entry name" value="MFS_ShiA_like"/>
    <property type="match status" value="1"/>
</dbReference>
<feature type="transmembrane region" description="Helical" evidence="7">
    <location>
        <begin position="281"/>
        <end position="302"/>
    </location>
</feature>
<feature type="transmembrane region" description="Helical" evidence="7">
    <location>
        <begin position="93"/>
        <end position="111"/>
    </location>
</feature>
<evidence type="ECO:0000256" key="5">
    <source>
        <dbReference type="ARBA" id="ARBA00022989"/>
    </source>
</evidence>
<reference evidence="9 10" key="1">
    <citation type="submission" date="2016-05" db="EMBL/GenBank/DDBJ databases">
        <authorList>
            <consortium name="Pathogen Informatics"/>
        </authorList>
    </citation>
    <scope>NUCLEOTIDE SEQUENCE [LARGE SCALE GENOMIC DNA]</scope>
    <source>
        <strain evidence="9 10">2880STDY5682802</strain>
    </source>
</reference>
<protein>
    <submittedName>
        <fullName evidence="9">Integral membrane transport protein</fullName>
    </submittedName>
</protein>
<evidence type="ECO:0000313" key="10">
    <source>
        <dbReference type="Proteomes" id="UP000078124"/>
    </source>
</evidence>
<keyword evidence="5 7" id="KW-1133">Transmembrane helix</keyword>
<comment type="subcellular location">
    <subcellularLocation>
        <location evidence="1">Cell membrane</location>
        <topology evidence="1">Multi-pass membrane protein</topology>
    </subcellularLocation>
</comment>
<feature type="transmembrane region" description="Helical" evidence="7">
    <location>
        <begin position="34"/>
        <end position="52"/>
    </location>
</feature>
<evidence type="ECO:0000256" key="4">
    <source>
        <dbReference type="ARBA" id="ARBA00022692"/>
    </source>
</evidence>
<evidence type="ECO:0000256" key="2">
    <source>
        <dbReference type="ARBA" id="ARBA00022448"/>
    </source>
</evidence>
<feature type="transmembrane region" description="Helical" evidence="7">
    <location>
        <begin position="311"/>
        <end position="331"/>
    </location>
</feature>
<evidence type="ECO:0000313" key="9">
    <source>
        <dbReference type="EMBL" id="SBL65843.1"/>
    </source>
</evidence>
<proteinExistence type="predicted"/>
<name>A0A8G2EB87_RAOPL</name>